<evidence type="ECO:0000313" key="3">
    <source>
        <dbReference type="Proteomes" id="UP001174229"/>
    </source>
</evidence>
<dbReference type="Proteomes" id="UP001174229">
    <property type="component" value="Unassembled WGS sequence"/>
</dbReference>
<dbReference type="Pfam" id="PF10651">
    <property type="entry name" value="BppU_N"/>
    <property type="match status" value="1"/>
</dbReference>
<organism evidence="2 3">
    <name type="scientific">Bacillus pacificus</name>
    <dbReference type="NCBI Taxonomy" id="2026187"/>
    <lineage>
        <taxon>Bacteria</taxon>
        <taxon>Bacillati</taxon>
        <taxon>Bacillota</taxon>
        <taxon>Bacilli</taxon>
        <taxon>Bacillales</taxon>
        <taxon>Bacillaceae</taxon>
        <taxon>Bacillus</taxon>
        <taxon>Bacillus cereus group</taxon>
    </lineage>
</organism>
<dbReference type="EMBL" id="JAPNPE010000002">
    <property type="protein sequence ID" value="MDK7391073.1"/>
    <property type="molecule type" value="Genomic_DNA"/>
</dbReference>
<name>A0AAW6YU31_9BACI</name>
<dbReference type="SUPFAM" id="SSF51126">
    <property type="entry name" value="Pectin lyase-like"/>
    <property type="match status" value="1"/>
</dbReference>
<sequence length="726" mass="79598">MKTKLILDVNKTQHAQLNSIVTGRVGDKASNTVDVYVVDGFIPYNLTGSDVYFECAKPDNTSVRDKNGITMIDAAKGHFEYTFPAQTFASVGKSKQAYFTVEKNSTVKATTQDFIIVSLPDALTNRIPSKTYISQLDQLIRDLEAIQLDVLNSVAYQEAHDAKTFAEQAKSISESVQEQLNQIVINGDSSVEAAQARVDENGESFNTLKERIDKGFINNTSQIEILSNIAYNVRTYGAKLDGVTDDTISIQNTINELSKIGGGKVLIPFTNEGCAIKSGEIVVPSNIIVEGQNTKIIINSVNTVKNVFKTDKTKVNKNINFKGLHFYSKNDKTRSNGRGQLGSNVNAIVLSNVENIKLEKLTFENCEFGLKIDTYGKQIHFDNLSFNGTYQPFYVSNTDVITGRTFYSDRLGMNSGFDHHIYINSATTNLTISDIKMIGSNSYAIDVKDDTGNAPPKNIIFTDIVLNSGGGLIVSEQKADVTISNVIVTIDKTLTSKNIFASIEDGKLKVSNFSVSGGGTLISGLNSPNGIIILINGIVDRLSTRVVVANSLGYAKLDKVTFLDVISEEGVAIFNHTGCWVTLLEFYDCHLTLISPKTNDPISHRANNTRYFNCTFDIKTQTPLPYVSYTYEQARSMFKNCIVSGNFTTFEWVNSNGNVVFLDCVDERDNSIFNTKSAIKKLYGVGSPEGVITAKVGSEYIRSDGSTGSTYYIKESGTGSTGWIAK</sequence>
<proteinExistence type="predicted"/>
<dbReference type="InterPro" id="IPR012334">
    <property type="entry name" value="Pectin_lyas_fold"/>
</dbReference>
<gene>
    <name evidence="2" type="ORF">OWO78_06430</name>
</gene>
<dbReference type="Gene3D" id="2.160.20.10">
    <property type="entry name" value="Single-stranded right-handed beta-helix, Pectin lyase-like"/>
    <property type="match status" value="1"/>
</dbReference>
<dbReference type="InterPro" id="IPR018913">
    <property type="entry name" value="BppU_N"/>
</dbReference>
<accession>A0AAW6YU31</accession>
<dbReference type="Gene3D" id="2.60.40.3350">
    <property type="match status" value="1"/>
</dbReference>
<dbReference type="AlphaFoldDB" id="A0AAW6YU31"/>
<evidence type="ECO:0000259" key="1">
    <source>
        <dbReference type="Pfam" id="PF10651"/>
    </source>
</evidence>
<reference evidence="2" key="1">
    <citation type="submission" date="2022-11" db="EMBL/GenBank/DDBJ databases">
        <title>WGS-based characterization of Bacillus cereus isolated from food &amp; feed additives.</title>
        <authorList>
            <person name="Bogaerts B."/>
            <person name="Fraiture M.-A."/>
            <person name="Roosens N.H.C."/>
            <person name="De Keersmaecker S.C.J."/>
            <person name="Vanneste K."/>
        </authorList>
    </citation>
    <scope>NUCLEOTIDE SEQUENCE</scope>
    <source>
        <strain evidence="2">74.2</strain>
    </source>
</reference>
<dbReference type="RefSeq" id="WP_284992384.1">
    <property type="nucleotide sequence ID" value="NZ_JAPNPC010000001.1"/>
</dbReference>
<comment type="caution">
    <text evidence="2">The sequence shown here is derived from an EMBL/GenBank/DDBJ whole genome shotgun (WGS) entry which is preliminary data.</text>
</comment>
<feature type="domain" description="BppU N-terminal" evidence="1">
    <location>
        <begin position="1"/>
        <end position="143"/>
    </location>
</feature>
<evidence type="ECO:0000313" key="2">
    <source>
        <dbReference type="EMBL" id="MDK7391073.1"/>
    </source>
</evidence>
<protein>
    <submittedName>
        <fullName evidence="2">BppU family phage baseplate upper protein</fullName>
    </submittedName>
</protein>
<dbReference type="InterPro" id="IPR011050">
    <property type="entry name" value="Pectin_lyase_fold/virulence"/>
</dbReference>